<evidence type="ECO:0000313" key="3">
    <source>
        <dbReference type="Proteomes" id="UP000590740"/>
    </source>
</evidence>
<dbReference type="EMBL" id="JACHIG010000009">
    <property type="protein sequence ID" value="MBB5034324.1"/>
    <property type="molecule type" value="Genomic_DNA"/>
</dbReference>
<organism evidence="2 3">
    <name type="scientific">Prosthecobacter vanneervenii</name>
    <dbReference type="NCBI Taxonomy" id="48466"/>
    <lineage>
        <taxon>Bacteria</taxon>
        <taxon>Pseudomonadati</taxon>
        <taxon>Verrucomicrobiota</taxon>
        <taxon>Verrucomicrobiia</taxon>
        <taxon>Verrucomicrobiales</taxon>
        <taxon>Verrucomicrobiaceae</taxon>
        <taxon>Prosthecobacter</taxon>
    </lineage>
</organism>
<dbReference type="RefSeq" id="WP_184342022.1">
    <property type="nucleotide sequence ID" value="NZ_JACHIG010000009.1"/>
</dbReference>
<keyword evidence="1" id="KW-0812">Transmembrane</keyword>
<reference evidence="2 3" key="1">
    <citation type="submission" date="2020-08" db="EMBL/GenBank/DDBJ databases">
        <title>Genomic Encyclopedia of Type Strains, Phase IV (KMG-IV): sequencing the most valuable type-strain genomes for metagenomic binning, comparative biology and taxonomic classification.</title>
        <authorList>
            <person name="Goeker M."/>
        </authorList>
    </citation>
    <scope>NUCLEOTIDE SEQUENCE [LARGE SCALE GENOMIC DNA]</scope>
    <source>
        <strain evidence="2 3">DSM 12252</strain>
    </source>
</reference>
<feature type="transmembrane region" description="Helical" evidence="1">
    <location>
        <begin position="235"/>
        <end position="255"/>
    </location>
</feature>
<dbReference type="Proteomes" id="UP000590740">
    <property type="component" value="Unassembled WGS sequence"/>
</dbReference>
<sequence>MDEAKRSQRLIIVLVVVLLGISISTALQVFVLQQDTPQFYSSAALDAVLAEPLSVSASASENRLQDCFNMVMDELESEEMQSRAVSSLLVTSPSLTMCPVKLEGWHFKNSTVIYVGAQGSQSAYTTAFLDALMDEFAAFSKLSEEPVSQKRGAYAVLKRASPAVRILDDWLEPAVSGVITGGISGLLAGLLLAFILIRPERASHSITTSDSAEALGMKSIPRQIQSSWSHRRHPLVWGVSAGVLLGLSVQIIQLASMPAEFRSLAKLQAVSKTSNGPVPDSSGNIKDYGQIIRDLESREMALRAMRRVKKLMPEAKERDVDIRVAMTRGSAVFNVLATSDEPQYTRIFLNALLDEFIIAGMKADNRQVKDAIVLDRATPASENIVEWTVPLLTGVFFGAWVGIIFGIIAKWLGQ</sequence>
<evidence type="ECO:0000313" key="2">
    <source>
        <dbReference type="EMBL" id="MBB5034324.1"/>
    </source>
</evidence>
<accession>A0A7W8DLE7</accession>
<protein>
    <submittedName>
        <fullName evidence="2">Uncharacterized protein</fullName>
    </submittedName>
</protein>
<feature type="transmembrane region" description="Helical" evidence="1">
    <location>
        <begin position="174"/>
        <end position="197"/>
    </location>
</feature>
<proteinExistence type="predicted"/>
<name>A0A7W8DLE7_9BACT</name>
<gene>
    <name evidence="2" type="ORF">HNQ65_003918</name>
</gene>
<feature type="transmembrane region" description="Helical" evidence="1">
    <location>
        <begin position="391"/>
        <end position="412"/>
    </location>
</feature>
<dbReference type="AlphaFoldDB" id="A0A7W8DLE7"/>
<keyword evidence="1" id="KW-1133">Transmembrane helix</keyword>
<comment type="caution">
    <text evidence="2">The sequence shown here is derived from an EMBL/GenBank/DDBJ whole genome shotgun (WGS) entry which is preliminary data.</text>
</comment>
<evidence type="ECO:0000256" key="1">
    <source>
        <dbReference type="SAM" id="Phobius"/>
    </source>
</evidence>
<keyword evidence="3" id="KW-1185">Reference proteome</keyword>
<keyword evidence="1" id="KW-0472">Membrane</keyword>